<accession>A0A5N6KKX9</accession>
<proteinExistence type="predicted"/>
<comment type="caution">
    <text evidence="2">The sequence shown here is derived from an EMBL/GenBank/DDBJ whole genome shotgun (WGS) entry which is preliminary data.</text>
</comment>
<name>A0A5N6KKX9_MONLA</name>
<evidence type="ECO:0000256" key="1">
    <source>
        <dbReference type="SAM" id="MobiDB-lite"/>
    </source>
</evidence>
<reference evidence="2 3" key="1">
    <citation type="submission" date="2019-06" db="EMBL/GenBank/DDBJ databases">
        <title>Genome Sequence of the Brown Rot Fungal Pathogen Monilinia laxa.</title>
        <authorList>
            <person name="De Miccolis Angelini R.M."/>
            <person name="Landi L."/>
            <person name="Abate D."/>
            <person name="Pollastro S."/>
            <person name="Romanazzi G."/>
            <person name="Faretra F."/>
        </authorList>
    </citation>
    <scope>NUCLEOTIDE SEQUENCE [LARGE SCALE GENOMIC DNA]</scope>
    <source>
        <strain evidence="2 3">Mlax316</strain>
    </source>
</reference>
<evidence type="ECO:0000313" key="3">
    <source>
        <dbReference type="Proteomes" id="UP000326757"/>
    </source>
</evidence>
<organism evidence="2 3">
    <name type="scientific">Monilinia laxa</name>
    <name type="common">Brown rot fungus</name>
    <name type="synonym">Sclerotinia laxa</name>
    <dbReference type="NCBI Taxonomy" id="61186"/>
    <lineage>
        <taxon>Eukaryota</taxon>
        <taxon>Fungi</taxon>
        <taxon>Dikarya</taxon>
        <taxon>Ascomycota</taxon>
        <taxon>Pezizomycotina</taxon>
        <taxon>Leotiomycetes</taxon>
        <taxon>Helotiales</taxon>
        <taxon>Sclerotiniaceae</taxon>
        <taxon>Monilinia</taxon>
    </lineage>
</organism>
<dbReference type="EMBL" id="VIGI01000001">
    <property type="protein sequence ID" value="KAB8304345.1"/>
    <property type="molecule type" value="Genomic_DNA"/>
</dbReference>
<protein>
    <submittedName>
        <fullName evidence="2">Uncharacterized protein</fullName>
    </submittedName>
</protein>
<feature type="region of interest" description="Disordered" evidence="1">
    <location>
        <begin position="1"/>
        <end position="28"/>
    </location>
</feature>
<evidence type="ECO:0000313" key="2">
    <source>
        <dbReference type="EMBL" id="KAB8304345.1"/>
    </source>
</evidence>
<dbReference type="OrthoDB" id="3515398at2759"/>
<dbReference type="Proteomes" id="UP000326757">
    <property type="component" value="Unassembled WGS sequence"/>
</dbReference>
<keyword evidence="3" id="KW-1185">Reference proteome</keyword>
<sequence>MGKNINRKGQAVQAPKLSAESQEDVDKQKDAFAEQNVQLAEQRFLTYQRQLVKQRQLAKKRRDSGVKAANKAIKNRALEFDFSVLPQHPNLIINKTKDNVQMSIDLNFFQSASAPSMESLLAAIPKYAEIITNLNVIVMIKAPKHHYNVATYNSRARNITKLIDVMNDFRIYQMELIASLDSHKHFEQLKLAAGAYGLNFHKWTLAYKIPGIDTKWQVRIGSSYERRLRGVYNAEFITQH</sequence>
<dbReference type="AlphaFoldDB" id="A0A5N6KKX9"/>
<gene>
    <name evidence="2" type="ORF">EYC80_003755</name>
</gene>